<feature type="transmembrane region" description="Helical" evidence="16">
    <location>
        <begin position="363"/>
        <end position="388"/>
    </location>
</feature>
<dbReference type="PRINTS" id="PR00119">
    <property type="entry name" value="CATATPASE"/>
</dbReference>
<feature type="domain" description="P-type ATPase A" evidence="17">
    <location>
        <begin position="202"/>
        <end position="303"/>
    </location>
</feature>
<gene>
    <name evidence="20" type="ORF">STCU_07714</name>
</gene>
<evidence type="ECO:0000256" key="5">
    <source>
        <dbReference type="ARBA" id="ARBA00022723"/>
    </source>
</evidence>
<dbReference type="SUPFAM" id="SSF81660">
    <property type="entry name" value="Metal cation-transporting ATPase, ATP-binding domain N"/>
    <property type="match status" value="1"/>
</dbReference>
<proteinExistence type="predicted"/>
<evidence type="ECO:0000256" key="14">
    <source>
        <dbReference type="ARBA" id="ARBA00023136"/>
    </source>
</evidence>
<dbReference type="GO" id="GO:0005886">
    <property type="term" value="C:plasma membrane"/>
    <property type="evidence" value="ECO:0007669"/>
    <property type="project" value="TreeGrafter"/>
</dbReference>
<feature type="domain" description="Cation-transporting P-type ATPase C-terminal" evidence="18">
    <location>
        <begin position="883"/>
        <end position="1065"/>
    </location>
</feature>
<keyword evidence="11 16" id="KW-1133">Transmembrane helix</keyword>
<dbReference type="NCBIfam" id="TIGR01494">
    <property type="entry name" value="ATPase_P-type"/>
    <property type="match status" value="2"/>
</dbReference>
<feature type="transmembrane region" description="Helical" evidence="16">
    <location>
        <begin position="1047"/>
        <end position="1071"/>
    </location>
</feature>
<keyword evidence="12" id="KW-0186">Copper</keyword>
<organism evidence="20 21">
    <name type="scientific">Strigomonas culicis</name>
    <dbReference type="NCBI Taxonomy" id="28005"/>
    <lineage>
        <taxon>Eukaryota</taxon>
        <taxon>Discoba</taxon>
        <taxon>Euglenozoa</taxon>
        <taxon>Kinetoplastea</taxon>
        <taxon>Metakinetoplastina</taxon>
        <taxon>Trypanosomatida</taxon>
        <taxon>Trypanosomatidae</taxon>
        <taxon>Strigomonadinae</taxon>
        <taxon>Strigomonas</taxon>
    </lineage>
</organism>
<dbReference type="SFLD" id="SFLDF00027">
    <property type="entry name" value="p-type_atpase"/>
    <property type="match status" value="1"/>
</dbReference>
<dbReference type="PROSITE" id="PS00154">
    <property type="entry name" value="ATPASE_E1_E2"/>
    <property type="match status" value="1"/>
</dbReference>
<dbReference type="SUPFAM" id="SSF81665">
    <property type="entry name" value="Calcium ATPase, transmembrane domain M"/>
    <property type="match status" value="1"/>
</dbReference>
<dbReference type="GO" id="GO:0140581">
    <property type="term" value="F:P-type monovalent copper transporter activity"/>
    <property type="evidence" value="ECO:0007669"/>
    <property type="project" value="UniProtKB-EC"/>
</dbReference>
<dbReference type="Gene3D" id="2.70.150.10">
    <property type="entry name" value="Calcium-transporting ATPase, cytoplasmic transduction domain A"/>
    <property type="match status" value="1"/>
</dbReference>
<dbReference type="InterPro" id="IPR006068">
    <property type="entry name" value="ATPase_P-typ_cation-transptr_C"/>
</dbReference>
<evidence type="ECO:0000256" key="6">
    <source>
        <dbReference type="ARBA" id="ARBA00022741"/>
    </source>
</evidence>
<dbReference type="SUPFAM" id="SSF81653">
    <property type="entry name" value="Calcium ATPase, transduction domain A"/>
    <property type="match status" value="1"/>
</dbReference>
<dbReference type="GO" id="GO:0046872">
    <property type="term" value="F:metal ion binding"/>
    <property type="evidence" value="ECO:0007669"/>
    <property type="project" value="UniProtKB-KW"/>
</dbReference>
<evidence type="ECO:0000256" key="1">
    <source>
        <dbReference type="ARBA" id="ARBA00004127"/>
    </source>
</evidence>
<protein>
    <recommendedName>
        <fullName evidence="2">P-type Cu(+) transporter</fullName>
        <ecNumber evidence="2">7.2.2.8</ecNumber>
    </recommendedName>
</protein>
<evidence type="ECO:0000256" key="15">
    <source>
        <dbReference type="SAM" id="MobiDB-lite"/>
    </source>
</evidence>
<keyword evidence="3" id="KW-0813">Transport</keyword>
<dbReference type="InterPro" id="IPR023299">
    <property type="entry name" value="ATPase_P-typ_cyto_dom_N"/>
</dbReference>
<feature type="transmembrane region" description="Helical" evidence="16">
    <location>
        <begin position="114"/>
        <end position="133"/>
    </location>
</feature>
<keyword evidence="10" id="KW-1278">Translocase</keyword>
<evidence type="ECO:0000259" key="19">
    <source>
        <dbReference type="Pfam" id="PF00690"/>
    </source>
</evidence>
<dbReference type="Proteomes" id="UP000015354">
    <property type="component" value="Unassembled WGS sequence"/>
</dbReference>
<feature type="region of interest" description="Disordered" evidence="15">
    <location>
        <begin position="54"/>
        <end position="75"/>
    </location>
</feature>
<keyword evidence="8" id="KW-0067">ATP-binding</keyword>
<keyword evidence="21" id="KW-1185">Reference proteome</keyword>
<dbReference type="GO" id="GO:0005524">
    <property type="term" value="F:ATP binding"/>
    <property type="evidence" value="ECO:0007669"/>
    <property type="project" value="UniProtKB-KW"/>
</dbReference>
<evidence type="ECO:0000256" key="8">
    <source>
        <dbReference type="ARBA" id="ARBA00022840"/>
    </source>
</evidence>
<evidence type="ECO:0000256" key="16">
    <source>
        <dbReference type="SAM" id="Phobius"/>
    </source>
</evidence>
<feature type="transmembrane region" description="Helical" evidence="16">
    <location>
        <begin position="1017"/>
        <end position="1041"/>
    </location>
</feature>
<dbReference type="GO" id="GO:0012505">
    <property type="term" value="C:endomembrane system"/>
    <property type="evidence" value="ECO:0007669"/>
    <property type="project" value="UniProtKB-SubCell"/>
</dbReference>
<dbReference type="OrthoDB" id="3352408at2759"/>
<evidence type="ECO:0000313" key="20">
    <source>
        <dbReference type="EMBL" id="EPY23434.1"/>
    </source>
</evidence>
<keyword evidence="7" id="KW-0187">Copper transport</keyword>
<feature type="transmembrane region" description="Helical" evidence="16">
    <location>
        <begin position="932"/>
        <end position="955"/>
    </location>
</feature>
<dbReference type="InterPro" id="IPR023214">
    <property type="entry name" value="HAD_sf"/>
</dbReference>
<sequence length="1098" mass="118894">MSRDASFASYAGHRRYANLIGHKQWPELQQSCGGVCGVLQQLQVEGSDAYVAQLQSAPGSGSPRPPPGQAKPQMGIASHTVPQRQQQYGRNEIPAPPFETIWYFITESIKDDRVVQILIGAALLSMVLGMTTPDYRSGEVDLTTGWIEGAAIFISVFIVTGVNAVNDYRKQSQFAQASQTESEGRRHVVVWRYDERGQYRSLELPSADIVVGDVVQVTAGMQLTFDALLLDSFGPIIVDEGSVTGENEEVFKHPASLIARPGAGVDDLFLISGSCVLDGSAEGVAVVCAVGVHSFSGEIAMTIQSAEKQNTPLQEKLEEMADLIGKFGLAAAVVTFVSLFLKELYMVLFLGHRFYFMKLFENLTTAIAIVVVAVPEGLPLSVTVSLAYSMRLMLRDGNSVRHLAACETMGGATVLCVDKTGTLTLPNMRLKQLYTGGRTYMMDTPSGDAAANAAFFGPEPGLCAEAPAVGHTTLQVPVASAQLLLDCVVVNAIDPETGRAKNKTAEALLQLCEALRCTGVPANHFTATRERILQLLRDSHNSKRFPFNSQSKQSTSLLRFTDASGTIIRQFVSGAAEVVLAKCTYYLSEPGSVQPLTDAVRQQHEQALADYGMCGLRTICTAFVDLNPRPGAPDVGLPPSPVEQGFCLLGMIAVEERIRPEVPRAVHACRGAGIRVLMITGDAPLTAVNIARRCGLLPQSSTSPTSPVPVDTLGAATVSFGHDTPPAELRVPPLSSAELLQQGYVLDGSTFRSLDDAQLLQHVMPRLHILARATPLDKKRVILLLRQLDPLAVVAMTGDGTNDAPALKLSDVGFAMNAGSDVAKYASDIILLNNSFAGMVKATVWGRNVKDNIRKFLQFQLTVNLAACVVAFCGALMNTQNISPLKPVQLLWLNLIMDTLAALALATELPCEAVLLSRPPEPKDTNILTPGMYFQVAVQGGFQLGVQLLLLAVGHRLFAPRAQDHTQRSARHLDYFSDEHVCICFNVFVWLQIFNFFNARLLNRRERLLDNLEASRVLVAIAGLIAALQLFIVQCGGRFMSTVPLRWSQWVFCVALGSCSLLVGAGCRYYYWEVLHRRGGGGSFLSSYISGLLPKEKA</sequence>
<dbReference type="PANTHER" id="PTHR24093">
    <property type="entry name" value="CATION TRANSPORTING ATPASE"/>
    <property type="match status" value="1"/>
</dbReference>
<dbReference type="AlphaFoldDB" id="S9U3P8"/>
<evidence type="ECO:0000259" key="17">
    <source>
        <dbReference type="Pfam" id="PF00122"/>
    </source>
</evidence>
<evidence type="ECO:0000313" key="21">
    <source>
        <dbReference type="Proteomes" id="UP000015354"/>
    </source>
</evidence>
<dbReference type="InterPro" id="IPR044492">
    <property type="entry name" value="P_typ_ATPase_HD_dom"/>
</dbReference>
<dbReference type="InterPro" id="IPR023298">
    <property type="entry name" value="ATPase_P-typ_TM_dom_sf"/>
</dbReference>
<comment type="caution">
    <text evidence="20">The sequence shown here is derived from an EMBL/GenBank/DDBJ whole genome shotgun (WGS) entry which is preliminary data.</text>
</comment>
<keyword evidence="5" id="KW-0479">Metal-binding</keyword>
<feature type="transmembrane region" description="Helical" evidence="16">
    <location>
        <begin position="145"/>
        <end position="165"/>
    </location>
</feature>
<dbReference type="InterPro" id="IPR059000">
    <property type="entry name" value="ATPase_P-type_domA"/>
</dbReference>
<evidence type="ECO:0000259" key="18">
    <source>
        <dbReference type="Pfam" id="PF00689"/>
    </source>
</evidence>
<evidence type="ECO:0000256" key="12">
    <source>
        <dbReference type="ARBA" id="ARBA00023008"/>
    </source>
</evidence>
<name>S9U3P8_9TRYP</name>
<keyword evidence="9" id="KW-0460">Magnesium</keyword>
<dbReference type="InterPro" id="IPR004014">
    <property type="entry name" value="ATPase_P-typ_cation-transptr_N"/>
</dbReference>
<comment type="subcellular location">
    <subcellularLocation>
        <location evidence="1">Endomembrane system</location>
        <topology evidence="1">Multi-pass membrane protein</topology>
    </subcellularLocation>
</comment>
<keyword evidence="6" id="KW-0547">Nucleotide-binding</keyword>
<evidence type="ECO:0000256" key="10">
    <source>
        <dbReference type="ARBA" id="ARBA00022967"/>
    </source>
</evidence>
<evidence type="ECO:0000256" key="3">
    <source>
        <dbReference type="ARBA" id="ARBA00022448"/>
    </source>
</evidence>
<dbReference type="InterPro" id="IPR001757">
    <property type="entry name" value="P_typ_ATPase"/>
</dbReference>
<keyword evidence="14 16" id="KW-0472">Membrane</keyword>
<reference evidence="20 21" key="1">
    <citation type="journal article" date="2013" name="PLoS ONE">
        <title>Predicting the Proteins of Angomonas deanei, Strigomonas culicis and Their Respective Endosymbionts Reveals New Aspects of the Trypanosomatidae Family.</title>
        <authorList>
            <person name="Motta M.C."/>
            <person name="Martins A.C."/>
            <person name="de Souza S.S."/>
            <person name="Catta-Preta C.M."/>
            <person name="Silva R."/>
            <person name="Klein C.C."/>
            <person name="de Almeida L.G."/>
            <person name="de Lima Cunha O."/>
            <person name="Ciapina L.P."/>
            <person name="Brocchi M."/>
            <person name="Colabardini A.C."/>
            <person name="de Araujo Lima B."/>
            <person name="Machado C.R."/>
            <person name="de Almeida Soares C.M."/>
            <person name="Probst C.M."/>
            <person name="de Menezes C.B."/>
            <person name="Thompson C.E."/>
            <person name="Bartholomeu D.C."/>
            <person name="Gradia D.F."/>
            <person name="Pavoni D.P."/>
            <person name="Grisard E.C."/>
            <person name="Fantinatti-Garboggini F."/>
            <person name="Marchini F.K."/>
            <person name="Rodrigues-Luiz G.F."/>
            <person name="Wagner G."/>
            <person name="Goldman G.H."/>
            <person name="Fietto J.L."/>
            <person name="Elias M.C."/>
            <person name="Goldman M.H."/>
            <person name="Sagot M.F."/>
            <person name="Pereira M."/>
            <person name="Stoco P.H."/>
            <person name="de Mendonca-Neto R.P."/>
            <person name="Teixeira S.M."/>
            <person name="Maciel T.E."/>
            <person name="de Oliveira Mendes T.A."/>
            <person name="Urmenyi T.P."/>
            <person name="de Souza W."/>
            <person name="Schenkman S."/>
            <person name="de Vasconcelos A.T."/>
        </authorList>
    </citation>
    <scope>NUCLEOTIDE SEQUENCE [LARGE SCALE GENOMIC DNA]</scope>
</reference>
<dbReference type="Pfam" id="PF00690">
    <property type="entry name" value="Cation_ATPase_N"/>
    <property type="match status" value="1"/>
</dbReference>
<dbReference type="Gene3D" id="1.20.1110.10">
    <property type="entry name" value="Calcium-transporting ATPase, transmembrane domain"/>
    <property type="match status" value="1"/>
</dbReference>
<dbReference type="InterPro" id="IPR008250">
    <property type="entry name" value="ATPase_P-typ_transduc_dom_A_sf"/>
</dbReference>
<dbReference type="Pfam" id="PF08282">
    <property type="entry name" value="Hydrolase_3"/>
    <property type="match status" value="1"/>
</dbReference>
<evidence type="ECO:0000256" key="2">
    <source>
        <dbReference type="ARBA" id="ARBA00012517"/>
    </source>
</evidence>
<feature type="transmembrane region" description="Helical" evidence="16">
    <location>
        <begin position="327"/>
        <end position="351"/>
    </location>
</feature>
<evidence type="ECO:0000256" key="13">
    <source>
        <dbReference type="ARBA" id="ARBA00023065"/>
    </source>
</evidence>
<dbReference type="Gene3D" id="3.40.50.1000">
    <property type="entry name" value="HAD superfamily/HAD-like"/>
    <property type="match status" value="1"/>
</dbReference>
<dbReference type="InterPro" id="IPR036412">
    <property type="entry name" value="HAD-like_sf"/>
</dbReference>
<keyword evidence="4 16" id="KW-0812">Transmembrane</keyword>
<feature type="domain" description="Cation-transporting P-type ATPase N-terminal" evidence="19">
    <location>
        <begin position="71"/>
        <end position="125"/>
    </location>
</feature>
<dbReference type="FunFam" id="3.40.50.1000:FF:000144">
    <property type="entry name" value="copper-transporting ATPase 1 isoform X2"/>
    <property type="match status" value="1"/>
</dbReference>
<dbReference type="PANTHER" id="PTHR24093:SF369">
    <property type="entry name" value="CALCIUM-TRANSPORTING ATPASE"/>
    <property type="match status" value="1"/>
</dbReference>
<dbReference type="GO" id="GO:0016887">
    <property type="term" value="F:ATP hydrolysis activity"/>
    <property type="evidence" value="ECO:0007669"/>
    <property type="project" value="InterPro"/>
</dbReference>
<dbReference type="EMBL" id="ATMH01007714">
    <property type="protein sequence ID" value="EPY23434.1"/>
    <property type="molecule type" value="Genomic_DNA"/>
</dbReference>
<keyword evidence="13" id="KW-0406">Ion transport</keyword>
<feature type="transmembrane region" description="Helical" evidence="16">
    <location>
        <begin position="856"/>
        <end position="877"/>
    </location>
</feature>
<dbReference type="Pfam" id="PF13246">
    <property type="entry name" value="Cation_ATPase"/>
    <property type="match status" value="1"/>
</dbReference>
<feature type="transmembrane region" description="Helical" evidence="16">
    <location>
        <begin position="975"/>
        <end position="997"/>
    </location>
</feature>
<dbReference type="Pfam" id="PF00122">
    <property type="entry name" value="E1-E2_ATPase"/>
    <property type="match status" value="1"/>
</dbReference>
<dbReference type="SFLD" id="SFLDG00002">
    <property type="entry name" value="C1.7:_P-type_atpase_like"/>
    <property type="match status" value="1"/>
</dbReference>
<evidence type="ECO:0000256" key="9">
    <source>
        <dbReference type="ARBA" id="ARBA00022842"/>
    </source>
</evidence>
<dbReference type="Gene3D" id="3.40.1110.10">
    <property type="entry name" value="Calcium-transporting ATPase, cytoplasmic domain N"/>
    <property type="match status" value="1"/>
</dbReference>
<evidence type="ECO:0000256" key="4">
    <source>
        <dbReference type="ARBA" id="ARBA00022692"/>
    </source>
</evidence>
<dbReference type="GO" id="GO:0005388">
    <property type="term" value="F:P-type calcium transporter activity"/>
    <property type="evidence" value="ECO:0007669"/>
    <property type="project" value="TreeGrafter"/>
</dbReference>
<dbReference type="SUPFAM" id="SSF56784">
    <property type="entry name" value="HAD-like"/>
    <property type="match status" value="1"/>
</dbReference>
<dbReference type="EC" id="7.2.2.8" evidence="2"/>
<accession>S9U3P8</accession>
<dbReference type="SFLD" id="SFLDS00003">
    <property type="entry name" value="Haloacid_Dehalogenase"/>
    <property type="match status" value="1"/>
</dbReference>
<dbReference type="Pfam" id="PF00689">
    <property type="entry name" value="Cation_ATPase_C"/>
    <property type="match status" value="1"/>
</dbReference>
<evidence type="ECO:0000256" key="7">
    <source>
        <dbReference type="ARBA" id="ARBA00022796"/>
    </source>
</evidence>
<dbReference type="InterPro" id="IPR018303">
    <property type="entry name" value="ATPase_P-typ_P_site"/>
</dbReference>
<evidence type="ECO:0000256" key="11">
    <source>
        <dbReference type="ARBA" id="ARBA00022989"/>
    </source>
</evidence>